<feature type="signal peptide" evidence="1">
    <location>
        <begin position="1"/>
        <end position="22"/>
    </location>
</feature>
<keyword evidence="3" id="KW-1185">Reference proteome</keyword>
<dbReference type="RefSeq" id="WP_283414103.1">
    <property type="nucleotide sequence ID" value="NZ_FXUA01000007.1"/>
</dbReference>
<protein>
    <submittedName>
        <fullName evidence="2">Uncharacterized protein</fullName>
    </submittedName>
</protein>
<dbReference type="EMBL" id="FXUA01000007">
    <property type="protein sequence ID" value="SMP31310.1"/>
    <property type="molecule type" value="Genomic_DNA"/>
</dbReference>
<gene>
    <name evidence="2" type="ORF">SAMN06265367_10759</name>
</gene>
<dbReference type="Proteomes" id="UP001157915">
    <property type="component" value="Unassembled WGS sequence"/>
</dbReference>
<feature type="chain" id="PRO_5045935105" evidence="1">
    <location>
        <begin position="23"/>
        <end position="80"/>
    </location>
</feature>
<name>A0ABY1PF65_9BACT</name>
<evidence type="ECO:0000313" key="2">
    <source>
        <dbReference type="EMBL" id="SMP31310.1"/>
    </source>
</evidence>
<proteinExistence type="predicted"/>
<comment type="caution">
    <text evidence="2">The sequence shown here is derived from an EMBL/GenBank/DDBJ whole genome shotgun (WGS) entry which is preliminary data.</text>
</comment>
<evidence type="ECO:0000313" key="3">
    <source>
        <dbReference type="Proteomes" id="UP001157915"/>
    </source>
</evidence>
<sequence length="80" mass="8517">MKKLLFGMILFGALVITNSSLADDRGSEKRYYGEVECPDGSIIPVTGKCCEPGGVFMCNYVSCSNYTPLTPICPSIGGSI</sequence>
<accession>A0ABY1PF65</accession>
<keyword evidence="1" id="KW-0732">Signal</keyword>
<organism evidence="2 3">
    <name type="scientific">Algoriphagus winogradskyi</name>
    <dbReference type="NCBI Taxonomy" id="237017"/>
    <lineage>
        <taxon>Bacteria</taxon>
        <taxon>Pseudomonadati</taxon>
        <taxon>Bacteroidota</taxon>
        <taxon>Cytophagia</taxon>
        <taxon>Cytophagales</taxon>
        <taxon>Cyclobacteriaceae</taxon>
        <taxon>Algoriphagus</taxon>
    </lineage>
</organism>
<reference evidence="2 3" key="1">
    <citation type="submission" date="2017-05" db="EMBL/GenBank/DDBJ databases">
        <authorList>
            <person name="Varghese N."/>
            <person name="Submissions S."/>
        </authorList>
    </citation>
    <scope>NUCLEOTIDE SEQUENCE [LARGE SCALE GENOMIC DNA]</scope>
    <source>
        <strain evidence="2 3">DSM 15360</strain>
    </source>
</reference>
<evidence type="ECO:0000256" key="1">
    <source>
        <dbReference type="SAM" id="SignalP"/>
    </source>
</evidence>